<dbReference type="GO" id="GO:0003676">
    <property type="term" value="F:nucleic acid binding"/>
    <property type="evidence" value="ECO:0007669"/>
    <property type="project" value="InterPro"/>
</dbReference>
<name>A0A4R4R852_9ACTN</name>
<gene>
    <name evidence="3" type="ORF">E1212_29130</name>
</gene>
<dbReference type="InterPro" id="IPR012337">
    <property type="entry name" value="RNaseH-like_sf"/>
</dbReference>
<dbReference type="GO" id="GO:0015074">
    <property type="term" value="P:DNA integration"/>
    <property type="evidence" value="ECO:0007669"/>
    <property type="project" value="InterPro"/>
</dbReference>
<dbReference type="InterPro" id="IPR025948">
    <property type="entry name" value="HTH-like_dom"/>
</dbReference>
<dbReference type="PANTHER" id="PTHR46889:SF4">
    <property type="entry name" value="TRANSPOSASE INSO FOR INSERTION SEQUENCE ELEMENT IS911B-RELATED"/>
    <property type="match status" value="1"/>
</dbReference>
<dbReference type="EMBL" id="SMKL01000162">
    <property type="protein sequence ID" value="TDC45156.1"/>
    <property type="molecule type" value="Genomic_DNA"/>
</dbReference>
<dbReference type="RefSeq" id="WP_162605684.1">
    <property type="nucleotide sequence ID" value="NZ_SMKL01000162.1"/>
</dbReference>
<evidence type="ECO:0000259" key="2">
    <source>
        <dbReference type="PROSITE" id="PS50994"/>
    </source>
</evidence>
<dbReference type="InterPro" id="IPR036397">
    <property type="entry name" value="RNaseH_sf"/>
</dbReference>
<accession>A0A4R4R852</accession>
<protein>
    <submittedName>
        <fullName evidence="3">IS3 family transposase</fullName>
    </submittedName>
</protein>
<dbReference type="Pfam" id="PF13276">
    <property type="entry name" value="HTH_21"/>
    <property type="match status" value="1"/>
</dbReference>
<dbReference type="Gene3D" id="3.30.420.10">
    <property type="entry name" value="Ribonuclease H-like superfamily/Ribonuclease H"/>
    <property type="match status" value="1"/>
</dbReference>
<reference evidence="3 4" key="1">
    <citation type="submission" date="2019-02" db="EMBL/GenBank/DDBJ databases">
        <title>Draft genome sequences of novel Actinobacteria.</title>
        <authorList>
            <person name="Sahin N."/>
            <person name="Ay H."/>
            <person name="Saygin H."/>
        </authorList>
    </citation>
    <scope>NUCLEOTIDE SEQUENCE [LARGE SCALE GENOMIC DNA]</scope>
    <source>
        <strain evidence="3 4">KC603</strain>
    </source>
</reference>
<organism evidence="3 4">
    <name type="scientific">Jiangella ureilytica</name>
    <dbReference type="NCBI Taxonomy" id="2530374"/>
    <lineage>
        <taxon>Bacteria</taxon>
        <taxon>Bacillati</taxon>
        <taxon>Actinomycetota</taxon>
        <taxon>Actinomycetes</taxon>
        <taxon>Jiangellales</taxon>
        <taxon>Jiangellaceae</taxon>
        <taxon>Jiangella</taxon>
    </lineage>
</organism>
<sequence length="190" mass="21396">MIIDYIDTHRDRFGVEPICAVLSEHGLQIAPSTYYARRQAPVTAAELEQAYLVNALVTVHAANWGVYGVRKLWHAARRAGLDVGRDQVARLMGIAGITGAVRGRHRTVTTRRDQSAPRHPDLVKRGWNTPTSVNELWVGDFSYVWTLAGFCYVAFVVDVFSRRILGWRVSTSREASLVIDAFRQALHTRH</sequence>
<proteinExistence type="predicted"/>
<evidence type="ECO:0000313" key="4">
    <source>
        <dbReference type="Proteomes" id="UP000295621"/>
    </source>
</evidence>
<dbReference type="InterPro" id="IPR001584">
    <property type="entry name" value="Integrase_cat-core"/>
</dbReference>
<keyword evidence="4" id="KW-1185">Reference proteome</keyword>
<feature type="non-terminal residue" evidence="3">
    <location>
        <position position="190"/>
    </location>
</feature>
<dbReference type="PROSITE" id="PS50994">
    <property type="entry name" value="INTEGRASE"/>
    <property type="match status" value="1"/>
</dbReference>
<feature type="domain" description="Integrase catalytic" evidence="2">
    <location>
        <begin position="126"/>
        <end position="190"/>
    </location>
</feature>
<evidence type="ECO:0000256" key="1">
    <source>
        <dbReference type="ARBA" id="ARBA00002286"/>
    </source>
</evidence>
<comment type="function">
    <text evidence="1">Involved in the transposition of the insertion sequence.</text>
</comment>
<comment type="caution">
    <text evidence="3">The sequence shown here is derived from an EMBL/GenBank/DDBJ whole genome shotgun (WGS) entry which is preliminary data.</text>
</comment>
<dbReference type="SUPFAM" id="SSF53098">
    <property type="entry name" value="Ribonuclease H-like"/>
    <property type="match status" value="1"/>
</dbReference>
<dbReference type="AlphaFoldDB" id="A0A4R4R852"/>
<dbReference type="Proteomes" id="UP000295621">
    <property type="component" value="Unassembled WGS sequence"/>
</dbReference>
<evidence type="ECO:0000313" key="3">
    <source>
        <dbReference type="EMBL" id="TDC45156.1"/>
    </source>
</evidence>
<dbReference type="PANTHER" id="PTHR46889">
    <property type="entry name" value="TRANSPOSASE INSF FOR INSERTION SEQUENCE IS3B-RELATED"/>
    <property type="match status" value="1"/>
</dbReference>
<dbReference type="InterPro" id="IPR050900">
    <property type="entry name" value="Transposase_IS3/IS150/IS904"/>
</dbReference>
<dbReference type="Pfam" id="PF00665">
    <property type="entry name" value="rve"/>
    <property type="match status" value="1"/>
</dbReference>